<dbReference type="PANTHER" id="PTHR34773">
    <property type="entry name" value="FLAGELLAR SECRETION CHAPERONE FLIS"/>
    <property type="match status" value="1"/>
</dbReference>
<dbReference type="PANTHER" id="PTHR34773:SF1">
    <property type="entry name" value="FLAGELLAR SECRETION CHAPERONE FLIS"/>
    <property type="match status" value="1"/>
</dbReference>
<dbReference type="InterPro" id="IPR036584">
    <property type="entry name" value="FliS_sf"/>
</dbReference>
<comment type="caution">
    <text evidence="7">The sequence shown here is derived from an EMBL/GenBank/DDBJ whole genome shotgun (WGS) entry which is preliminary data.</text>
</comment>
<evidence type="ECO:0000313" key="7">
    <source>
        <dbReference type="EMBL" id="ESE41206.1"/>
    </source>
</evidence>
<dbReference type="Gene3D" id="1.20.120.340">
    <property type="entry name" value="Flagellar protein FliS"/>
    <property type="match status" value="1"/>
</dbReference>
<reference evidence="7 8" key="1">
    <citation type="journal article" date="2013" name="Genome Announc.">
        <title>Draft Genome Sequence of Shewanella decolorationis S12, a Dye-Degrading Bacterium Isolated from a Wastewater Treatment Plant.</title>
        <authorList>
            <person name="Xu M."/>
            <person name="Fang Y."/>
            <person name="Liu J."/>
            <person name="Chen X."/>
            <person name="Sun G."/>
            <person name="Guo J."/>
            <person name="Hua Z."/>
            <person name="Tu Q."/>
            <person name="Wu L."/>
            <person name="Zhou J."/>
            <person name="Liu X."/>
        </authorList>
    </citation>
    <scope>NUCLEOTIDE SEQUENCE [LARGE SCALE GENOMIC DNA]</scope>
    <source>
        <strain evidence="7 8">S12</strain>
    </source>
</reference>
<keyword evidence="7" id="KW-0969">Cilium</keyword>
<evidence type="ECO:0000256" key="6">
    <source>
        <dbReference type="PIRNR" id="PIRNR039090"/>
    </source>
</evidence>
<dbReference type="SUPFAM" id="SSF101116">
    <property type="entry name" value="Flagellar export chaperone FliS"/>
    <property type="match status" value="1"/>
</dbReference>
<accession>A0ABP2Z3M1</accession>
<evidence type="ECO:0000256" key="3">
    <source>
        <dbReference type="ARBA" id="ARBA00022490"/>
    </source>
</evidence>
<proteinExistence type="inferred from homology"/>
<dbReference type="Pfam" id="PF02561">
    <property type="entry name" value="FliS"/>
    <property type="match status" value="1"/>
</dbReference>
<keyword evidence="7" id="KW-0966">Cell projection</keyword>
<evidence type="ECO:0000256" key="2">
    <source>
        <dbReference type="ARBA" id="ARBA00008787"/>
    </source>
</evidence>
<keyword evidence="4 6" id="KW-1005">Bacterial flagellum biogenesis</keyword>
<dbReference type="NCBIfam" id="TIGR00208">
    <property type="entry name" value="fliS"/>
    <property type="match status" value="1"/>
</dbReference>
<dbReference type="CDD" id="cd16098">
    <property type="entry name" value="FliS"/>
    <property type="match status" value="1"/>
</dbReference>
<keyword evidence="3 6" id="KW-0963">Cytoplasm</keyword>
<evidence type="ECO:0000313" key="8">
    <source>
        <dbReference type="Proteomes" id="UP000017548"/>
    </source>
</evidence>
<comment type="similarity">
    <text evidence="2 6">Belongs to the FliS family.</text>
</comment>
<keyword evidence="5" id="KW-0143">Chaperone</keyword>
<dbReference type="Proteomes" id="UP000017548">
    <property type="component" value="Unassembled WGS sequence"/>
</dbReference>
<protein>
    <recommendedName>
        <fullName evidence="6">Flagellar secretion chaperone FliS</fullName>
    </recommendedName>
</protein>
<gene>
    <name evidence="7" type="primary">fliS</name>
    <name evidence="7" type="ORF">SHD_2116</name>
</gene>
<dbReference type="InterPro" id="IPR003713">
    <property type="entry name" value="FliS"/>
</dbReference>
<dbReference type="EMBL" id="AXZL01000066">
    <property type="protein sequence ID" value="ESE41206.1"/>
    <property type="molecule type" value="Genomic_DNA"/>
</dbReference>
<sequence length="138" mass="15351">MFMRGSLQSYRKVSLESEITVASPHRIIQLMFAGALQRLAQSRYAIEQNDLVNKGIYINKAIGIITGLSNSLNMDAGGQIAKNLSDLYDFMLRKISEANLNNDVKAIDDVCDILRTIKEGWDAIPADKHNISSHAEAR</sequence>
<evidence type="ECO:0000256" key="1">
    <source>
        <dbReference type="ARBA" id="ARBA00004514"/>
    </source>
</evidence>
<keyword evidence="7" id="KW-0282">Flagellum</keyword>
<evidence type="ECO:0000256" key="5">
    <source>
        <dbReference type="ARBA" id="ARBA00023186"/>
    </source>
</evidence>
<comment type="subcellular location">
    <subcellularLocation>
        <location evidence="1 6">Cytoplasm</location>
        <location evidence="1 6">Cytosol</location>
    </subcellularLocation>
</comment>
<keyword evidence="8" id="KW-1185">Reference proteome</keyword>
<evidence type="ECO:0000256" key="4">
    <source>
        <dbReference type="ARBA" id="ARBA00022795"/>
    </source>
</evidence>
<organism evidence="7 8">
    <name type="scientific">Shewanella decolorationis S12</name>
    <dbReference type="NCBI Taxonomy" id="1353536"/>
    <lineage>
        <taxon>Bacteria</taxon>
        <taxon>Pseudomonadati</taxon>
        <taxon>Pseudomonadota</taxon>
        <taxon>Gammaproteobacteria</taxon>
        <taxon>Alteromonadales</taxon>
        <taxon>Shewanellaceae</taxon>
        <taxon>Shewanella</taxon>
    </lineage>
</organism>
<dbReference type="PIRSF" id="PIRSF039090">
    <property type="entry name" value="Flis"/>
    <property type="match status" value="1"/>
</dbReference>
<name>A0ABP2Z3M1_9GAMM</name>